<dbReference type="InterPro" id="IPR000426">
    <property type="entry name" value="Proteasome_asu_N"/>
</dbReference>
<keyword evidence="3 11" id="KW-0963">Cytoplasm</keyword>
<evidence type="ECO:0000256" key="11">
    <source>
        <dbReference type="RuleBase" id="RU000551"/>
    </source>
</evidence>
<dbReference type="SUPFAM" id="SSF56235">
    <property type="entry name" value="N-terminal nucleophile aminohydrolases (Ntn hydrolases)"/>
    <property type="match status" value="1"/>
</dbReference>
<evidence type="ECO:0000259" key="12">
    <source>
        <dbReference type="PROSITE" id="PS00388"/>
    </source>
</evidence>
<accession>A0AAN8PR60</accession>
<dbReference type="EMBL" id="JAWJWF010000001">
    <property type="protein sequence ID" value="KAK6641236.1"/>
    <property type="molecule type" value="Genomic_DNA"/>
</dbReference>
<comment type="subunit">
    <text evidence="11">The 20S proteasome core is composed of 28 subunits that are arranged in four stacked rings, resulting in a barrel-shaped structure. The two end rings are each formed by seven alpha subunits, and the two central rings are each formed by seven beta subunits.</text>
</comment>
<evidence type="ECO:0000256" key="7">
    <source>
        <dbReference type="ARBA" id="ARBA00023180"/>
    </source>
</evidence>
<keyword evidence="5 10" id="KW-0647">Proteasome</keyword>
<dbReference type="GO" id="GO:0019773">
    <property type="term" value="C:proteasome core complex, alpha-subunit complex"/>
    <property type="evidence" value="ECO:0007669"/>
    <property type="project" value="UniProtKB-UniRule"/>
</dbReference>
<comment type="subcellular location">
    <subcellularLocation>
        <location evidence="11">Cytoplasm</location>
    </subcellularLocation>
    <subcellularLocation>
        <location evidence="11">Nucleus</location>
    </subcellularLocation>
</comment>
<comment type="function">
    <text evidence="2">Component of the 20S core proteasome complex involved in the proteolytic degradation of most intracellular proteins. This complex plays numerous essential roles within the cell by associating with different regulatory particles. Associated with two 19S regulatory particles, forms the 26S proteasome and thus participates in the ATP-dependent degradation of ubiquitinated proteins. The 26S proteasome plays a key role in the maintenance of protein homeostasis by removing misfolded or damaged proteins that could impair cellular functions, and by removing proteins whose functions are no longer required. Associated with the PA200 or PA28, the 20S proteasome mediates ubiquitin-independent protein degradation. This type of proteolysis is required in several pathways including spermatogenesis (20S-PA200 complex) or generation of a subset of MHC class I-presented antigenic peptides (20S-PA28 complex).</text>
</comment>
<dbReference type="GO" id="GO:0005737">
    <property type="term" value="C:cytoplasm"/>
    <property type="evidence" value="ECO:0007669"/>
    <property type="project" value="UniProtKB-SubCell"/>
</dbReference>
<reference evidence="13 16" key="1">
    <citation type="submission" date="2023-10" db="EMBL/GenBank/DDBJ databases">
        <title>Genomes of two closely related lineages of the louse Polyplax serrata with different host specificities.</title>
        <authorList>
            <person name="Martinu J."/>
            <person name="Tarabai H."/>
            <person name="Stefka J."/>
            <person name="Hypsa V."/>
        </authorList>
    </citation>
    <scope>NUCLEOTIDE SEQUENCE [LARGE SCALE GENOMIC DNA]</scope>
    <source>
        <strain evidence="14">98ZLc_SE</strain>
        <strain evidence="13">HR10_N</strain>
    </source>
</reference>
<evidence type="ECO:0000313" key="14">
    <source>
        <dbReference type="EMBL" id="KAK6641236.1"/>
    </source>
</evidence>
<keyword evidence="15" id="KW-1185">Reference proteome</keyword>
<comment type="function">
    <text evidence="1">The proteasome is a multicatalytic proteinase complex which is characterized by its ability to cleave peptides with Arg, Phe, Tyr, Leu, and Glu adjacent to the leaving group at neutral or slightly basic pH. The proteasome has an ATP-dependent proteolytic activity.</text>
</comment>
<dbReference type="AlphaFoldDB" id="A0AAN8PR60"/>
<dbReference type="PROSITE" id="PS51475">
    <property type="entry name" value="PROTEASOME_ALPHA_2"/>
    <property type="match status" value="1"/>
</dbReference>
<evidence type="ECO:0000313" key="15">
    <source>
        <dbReference type="Proteomes" id="UP001359485"/>
    </source>
</evidence>
<evidence type="ECO:0000313" key="16">
    <source>
        <dbReference type="Proteomes" id="UP001372834"/>
    </source>
</evidence>
<evidence type="ECO:0000256" key="10">
    <source>
        <dbReference type="PROSITE-ProRule" id="PRU00808"/>
    </source>
</evidence>
<dbReference type="Pfam" id="PF10584">
    <property type="entry name" value="Proteasome_A_N"/>
    <property type="match status" value="1"/>
</dbReference>
<evidence type="ECO:0000256" key="6">
    <source>
        <dbReference type="ARBA" id="ARBA00022990"/>
    </source>
</evidence>
<dbReference type="PANTHER" id="PTHR11599">
    <property type="entry name" value="PROTEASOME SUBUNIT ALPHA/BETA"/>
    <property type="match status" value="1"/>
</dbReference>
<dbReference type="InterPro" id="IPR034642">
    <property type="entry name" value="Proteasome_subunit_alpha6"/>
</dbReference>
<evidence type="ECO:0000256" key="8">
    <source>
        <dbReference type="ARBA" id="ARBA00023242"/>
    </source>
</evidence>
<gene>
    <name evidence="13" type="primary">PSMA6</name>
    <name evidence="13" type="ORF">RUM43_013731</name>
    <name evidence="14" type="ORF">RUM44_012945</name>
</gene>
<evidence type="ECO:0000256" key="9">
    <source>
        <dbReference type="ARBA" id="ARBA00062366"/>
    </source>
</evidence>
<keyword evidence="7" id="KW-0325">Glycoprotein</keyword>
<dbReference type="InterPro" id="IPR001353">
    <property type="entry name" value="Proteasome_sua/b"/>
</dbReference>
<comment type="caution">
    <text evidence="13">The sequence shown here is derived from an EMBL/GenBank/DDBJ whole genome shotgun (WGS) entry which is preliminary data.</text>
</comment>
<sequence length="246" mass="27277">MARGSSAGFDRHITIFSPEGRLYQVEYAFKAINQGGLTSVGLKGEDIAVVATQKKVPDKLLDGSTMTHLFQLTSNIGCVMTGMIADSRSQVRRARYEASNWRYKNGREIPIDALCKRIADISQIYTQNAEMRPLGCSMILIGYDNEMGPCVYKADPAGYFCGYRAISVGAKQTEANSYLEKKLKKKQTYDNDEAIQLAISCLSTVLSVDFKPSEIEVGIVTKEDPTFYVLSEQEVDKHLTAIAEKD</sequence>
<comment type="subunit">
    <text evidence="9">The 26S proteasome consists of a 20S proteasome core and two 19S regulatory subunits. The 20S proteasome core is a barrel-shaped complex made of 28 subunits that are arranged in four stacked rings. The two outer rings are each formed by seven alpha subunits, and the two inner rings are formed by seven beta subunits. The proteolytic activity is exerted by three beta-subunits PSMB5, PSMB6 and PSMB7. Interacts with ALKBH4.</text>
</comment>
<dbReference type="Pfam" id="PF00227">
    <property type="entry name" value="Proteasome"/>
    <property type="match status" value="1"/>
</dbReference>
<dbReference type="Proteomes" id="UP001372834">
    <property type="component" value="Unassembled WGS sequence"/>
</dbReference>
<keyword evidence="8 11" id="KW-0539">Nucleus</keyword>
<organism evidence="13 16">
    <name type="scientific">Polyplax serrata</name>
    <name type="common">Common mouse louse</name>
    <dbReference type="NCBI Taxonomy" id="468196"/>
    <lineage>
        <taxon>Eukaryota</taxon>
        <taxon>Metazoa</taxon>
        <taxon>Ecdysozoa</taxon>
        <taxon>Arthropoda</taxon>
        <taxon>Hexapoda</taxon>
        <taxon>Insecta</taxon>
        <taxon>Pterygota</taxon>
        <taxon>Neoptera</taxon>
        <taxon>Paraneoptera</taxon>
        <taxon>Psocodea</taxon>
        <taxon>Troctomorpha</taxon>
        <taxon>Phthiraptera</taxon>
        <taxon>Anoplura</taxon>
        <taxon>Polyplacidae</taxon>
        <taxon>Polyplax</taxon>
    </lineage>
</organism>
<dbReference type="GO" id="GO:0006511">
    <property type="term" value="P:ubiquitin-dependent protein catabolic process"/>
    <property type="evidence" value="ECO:0007669"/>
    <property type="project" value="InterPro"/>
</dbReference>
<dbReference type="Proteomes" id="UP001359485">
    <property type="component" value="Unassembled WGS sequence"/>
</dbReference>
<feature type="domain" description="Proteasome alpha-type subunits" evidence="12">
    <location>
        <begin position="9"/>
        <end position="31"/>
    </location>
</feature>
<protein>
    <recommendedName>
        <fullName evidence="11">Proteasome subunit alpha type</fullName>
    </recommendedName>
</protein>
<dbReference type="PROSITE" id="PS00388">
    <property type="entry name" value="PROTEASOME_ALPHA_1"/>
    <property type="match status" value="1"/>
</dbReference>
<dbReference type="InterPro" id="IPR029055">
    <property type="entry name" value="Ntn_hydrolases_N"/>
</dbReference>
<evidence type="ECO:0000256" key="2">
    <source>
        <dbReference type="ARBA" id="ARBA00003876"/>
    </source>
</evidence>
<dbReference type="InterPro" id="IPR050115">
    <property type="entry name" value="Proteasome_alpha"/>
</dbReference>
<dbReference type="Gene3D" id="3.60.20.10">
    <property type="entry name" value="Glutamine Phosphoribosylpyrophosphate, subunit 1, domain 1"/>
    <property type="match status" value="1"/>
</dbReference>
<dbReference type="EMBL" id="JAWJWE010000008">
    <property type="protein sequence ID" value="KAK6631667.1"/>
    <property type="molecule type" value="Genomic_DNA"/>
</dbReference>
<comment type="similarity">
    <text evidence="10 11">Belongs to the peptidase T1A family.</text>
</comment>
<proteinExistence type="inferred from homology"/>
<evidence type="ECO:0000256" key="5">
    <source>
        <dbReference type="ARBA" id="ARBA00022942"/>
    </source>
</evidence>
<keyword evidence="6" id="KW-0007">Acetylation</keyword>
<evidence type="ECO:0000256" key="1">
    <source>
        <dbReference type="ARBA" id="ARBA00002000"/>
    </source>
</evidence>
<evidence type="ECO:0000313" key="13">
    <source>
        <dbReference type="EMBL" id="KAK6631667.1"/>
    </source>
</evidence>
<dbReference type="GO" id="GO:0005634">
    <property type="term" value="C:nucleus"/>
    <property type="evidence" value="ECO:0007669"/>
    <property type="project" value="UniProtKB-SubCell"/>
</dbReference>
<name>A0AAN8PR60_POLSC</name>
<dbReference type="CDD" id="cd03754">
    <property type="entry name" value="proteasome_alpha_type_6"/>
    <property type="match status" value="1"/>
</dbReference>
<dbReference type="SMART" id="SM00948">
    <property type="entry name" value="Proteasome_A_N"/>
    <property type="match status" value="1"/>
</dbReference>
<evidence type="ECO:0000256" key="4">
    <source>
        <dbReference type="ARBA" id="ARBA00022553"/>
    </source>
</evidence>
<dbReference type="InterPro" id="IPR023332">
    <property type="entry name" value="Proteasome_alpha-type"/>
</dbReference>
<evidence type="ECO:0000256" key="3">
    <source>
        <dbReference type="ARBA" id="ARBA00022490"/>
    </source>
</evidence>
<keyword evidence="4" id="KW-0597">Phosphoprotein</keyword>
<dbReference type="FunFam" id="3.60.20.10:FF:000020">
    <property type="entry name" value="Proteasome subunit alpha type"/>
    <property type="match status" value="1"/>
</dbReference>